<dbReference type="InParanoid" id="A0A6P7GCZ5"/>
<sequence length="183" mass="21677">MVNLALQYLRLATRRNNLKLDIWFIQQCLKFKVFPTFSIVRTSKNVPPNIRTSLQIKLMKKEICSHYSKLNYINCKLKVMYDSLLDIIGFINFNNFLTDVHDKVDASNTIKFNRVHNKLINLIRDKTVYDQAYQDRNNNKKFSDFQFHPRIKNLTDISFSTDEIKLLNYGLKYSVPKDLSTRS</sequence>
<proteinExistence type="predicted"/>
<gene>
    <name evidence="1" type="primary">LOC114340718</name>
</gene>
<protein>
    <submittedName>
        <fullName evidence="1">Uncharacterized protein LOC114340718</fullName>
    </submittedName>
</protein>
<accession>A0A6P7GCZ5</accession>
<dbReference type="AlphaFoldDB" id="A0A6P7GCZ5"/>
<dbReference type="RefSeq" id="XP_028147289.1">
    <property type="nucleotide sequence ID" value="XM_028291488.1"/>
</dbReference>
<name>A0A6P7GCZ5_DIAVI</name>
<organism evidence="1">
    <name type="scientific">Diabrotica virgifera virgifera</name>
    <name type="common">western corn rootworm</name>
    <dbReference type="NCBI Taxonomy" id="50390"/>
    <lineage>
        <taxon>Eukaryota</taxon>
        <taxon>Metazoa</taxon>
        <taxon>Ecdysozoa</taxon>
        <taxon>Arthropoda</taxon>
        <taxon>Hexapoda</taxon>
        <taxon>Insecta</taxon>
        <taxon>Pterygota</taxon>
        <taxon>Neoptera</taxon>
        <taxon>Endopterygota</taxon>
        <taxon>Coleoptera</taxon>
        <taxon>Polyphaga</taxon>
        <taxon>Cucujiformia</taxon>
        <taxon>Chrysomeloidea</taxon>
        <taxon>Chrysomelidae</taxon>
        <taxon>Galerucinae</taxon>
        <taxon>Diabroticina</taxon>
        <taxon>Diabroticites</taxon>
        <taxon>Diabrotica</taxon>
    </lineage>
</organism>
<reference evidence="1" key="1">
    <citation type="submission" date="2025-08" db="UniProtKB">
        <authorList>
            <consortium name="RefSeq"/>
        </authorList>
    </citation>
    <scope>IDENTIFICATION</scope>
    <source>
        <tissue evidence="1">Whole insect</tissue>
    </source>
</reference>
<evidence type="ECO:0000313" key="1">
    <source>
        <dbReference type="RefSeq" id="XP_028147289.1"/>
    </source>
</evidence>